<evidence type="ECO:0000256" key="3">
    <source>
        <dbReference type="ARBA" id="ARBA00012980"/>
    </source>
</evidence>
<keyword evidence="6" id="KW-0545">Nucleotide biosynthesis</keyword>
<organism evidence="12 13">
    <name type="scientific">Phomopsis amygdali</name>
    <name type="common">Fusicoccum amygdali</name>
    <dbReference type="NCBI Taxonomy" id="1214568"/>
    <lineage>
        <taxon>Eukaryota</taxon>
        <taxon>Fungi</taxon>
        <taxon>Dikarya</taxon>
        <taxon>Ascomycota</taxon>
        <taxon>Pezizomycotina</taxon>
        <taxon>Sordariomycetes</taxon>
        <taxon>Sordariomycetidae</taxon>
        <taxon>Diaporthales</taxon>
        <taxon>Diaporthaceae</taxon>
        <taxon>Diaporthe</taxon>
    </lineage>
</organism>
<keyword evidence="8" id="KW-0418">Kinase</keyword>
<dbReference type="Pfam" id="PF02223">
    <property type="entry name" value="Thymidylate_kin"/>
    <property type="match status" value="1"/>
</dbReference>
<dbReference type="PROSITE" id="PS01331">
    <property type="entry name" value="THYMIDYLATE_KINASE"/>
    <property type="match status" value="1"/>
</dbReference>
<dbReference type="AlphaFoldDB" id="A0AAD9SA51"/>
<evidence type="ECO:0000256" key="1">
    <source>
        <dbReference type="ARBA" id="ARBA00004992"/>
    </source>
</evidence>
<dbReference type="GO" id="GO:0006235">
    <property type="term" value="P:dTTP biosynthetic process"/>
    <property type="evidence" value="ECO:0007669"/>
    <property type="project" value="TreeGrafter"/>
</dbReference>
<keyword evidence="9" id="KW-0067">ATP-binding</keyword>
<dbReference type="SUPFAM" id="SSF52540">
    <property type="entry name" value="P-loop containing nucleoside triphosphate hydrolases"/>
    <property type="match status" value="1"/>
</dbReference>
<comment type="pathway">
    <text evidence="1">Pyrimidine metabolism; dTTP biosynthesis.</text>
</comment>
<dbReference type="CDD" id="cd01672">
    <property type="entry name" value="TMPK"/>
    <property type="match status" value="1"/>
</dbReference>
<sequence>MASTNDPALAAAAASSSDAPPSSSATPVISAVGEAAVPSAPEVQDAGPKVARGAFVVLEGMDRSGKTTQVKLLQSRFIEAGRKVQLMRFPDRTTPTGQIINQYLSSSATLPDQSIHLLFTANRWEAAPTITSLLAQGVTVVCDRYYYSGMVYSAAKGNPSLGLPWARAPEAGLPRPDAVLFLDLSEEKARERGGFGEERYETVEMQRRVRELFWGLKRGEVGGCPFQEEEEDLDVVDAGRSVEEVAEEIWGVVRPRIEAVEKGALGTEVRRVS</sequence>
<dbReference type="FunFam" id="3.40.50.300:FF:000679">
    <property type="entry name" value="Thymidylate kinase"/>
    <property type="match status" value="1"/>
</dbReference>
<evidence type="ECO:0000259" key="11">
    <source>
        <dbReference type="Pfam" id="PF02223"/>
    </source>
</evidence>
<dbReference type="PANTHER" id="PTHR10344:SF1">
    <property type="entry name" value="THYMIDYLATE KINASE"/>
    <property type="match status" value="1"/>
</dbReference>
<dbReference type="EMBL" id="JAUJFL010000005">
    <property type="protein sequence ID" value="KAK2602939.1"/>
    <property type="molecule type" value="Genomic_DNA"/>
</dbReference>
<feature type="region of interest" description="Disordered" evidence="10">
    <location>
        <begin position="1"/>
        <end position="27"/>
    </location>
</feature>
<dbReference type="HAMAP" id="MF_00165">
    <property type="entry name" value="Thymidylate_kinase"/>
    <property type="match status" value="1"/>
</dbReference>
<dbReference type="InterPro" id="IPR018095">
    <property type="entry name" value="Thymidylate_kin_CS"/>
</dbReference>
<dbReference type="GO" id="GO:0006233">
    <property type="term" value="P:dTDP biosynthetic process"/>
    <property type="evidence" value="ECO:0007669"/>
    <property type="project" value="InterPro"/>
</dbReference>
<reference evidence="12" key="1">
    <citation type="submission" date="2023-06" db="EMBL/GenBank/DDBJ databases">
        <authorList>
            <person name="Noh H."/>
        </authorList>
    </citation>
    <scope>NUCLEOTIDE SEQUENCE</scope>
    <source>
        <strain evidence="12">DUCC20226</strain>
    </source>
</reference>
<dbReference type="PANTHER" id="PTHR10344">
    <property type="entry name" value="THYMIDYLATE KINASE"/>
    <property type="match status" value="1"/>
</dbReference>
<evidence type="ECO:0000256" key="10">
    <source>
        <dbReference type="SAM" id="MobiDB-lite"/>
    </source>
</evidence>
<dbReference type="GO" id="GO:0005829">
    <property type="term" value="C:cytosol"/>
    <property type="evidence" value="ECO:0007669"/>
    <property type="project" value="TreeGrafter"/>
</dbReference>
<evidence type="ECO:0000313" key="12">
    <source>
        <dbReference type="EMBL" id="KAK2602939.1"/>
    </source>
</evidence>
<dbReference type="EC" id="2.7.4.9" evidence="3"/>
<evidence type="ECO:0000256" key="8">
    <source>
        <dbReference type="ARBA" id="ARBA00022777"/>
    </source>
</evidence>
<dbReference type="InterPro" id="IPR018094">
    <property type="entry name" value="Thymidylate_kinase"/>
</dbReference>
<dbReference type="InterPro" id="IPR027417">
    <property type="entry name" value="P-loop_NTPase"/>
</dbReference>
<evidence type="ECO:0000256" key="5">
    <source>
        <dbReference type="ARBA" id="ARBA00022679"/>
    </source>
</evidence>
<dbReference type="Gene3D" id="3.40.50.300">
    <property type="entry name" value="P-loop containing nucleotide triphosphate hydrolases"/>
    <property type="match status" value="1"/>
</dbReference>
<evidence type="ECO:0000256" key="7">
    <source>
        <dbReference type="ARBA" id="ARBA00022741"/>
    </source>
</evidence>
<protein>
    <recommendedName>
        <fullName evidence="4">Thymidylate kinase</fullName>
        <ecNumber evidence="3">2.7.4.9</ecNumber>
    </recommendedName>
</protein>
<dbReference type="NCBIfam" id="TIGR00041">
    <property type="entry name" value="DTMP_kinase"/>
    <property type="match status" value="1"/>
</dbReference>
<dbReference type="GO" id="GO:0006227">
    <property type="term" value="P:dUDP biosynthetic process"/>
    <property type="evidence" value="ECO:0007669"/>
    <property type="project" value="TreeGrafter"/>
</dbReference>
<keyword evidence="13" id="KW-1185">Reference proteome</keyword>
<dbReference type="GO" id="GO:0005634">
    <property type="term" value="C:nucleus"/>
    <property type="evidence" value="ECO:0007669"/>
    <property type="project" value="TreeGrafter"/>
</dbReference>
<evidence type="ECO:0000256" key="4">
    <source>
        <dbReference type="ARBA" id="ARBA00017144"/>
    </source>
</evidence>
<dbReference type="Proteomes" id="UP001265746">
    <property type="component" value="Unassembled WGS sequence"/>
</dbReference>
<comment type="similarity">
    <text evidence="2">Belongs to the thymidylate kinase family.</text>
</comment>
<gene>
    <name evidence="12" type="ORF">N8I77_009433</name>
</gene>
<accession>A0AAD9SA51</accession>
<keyword evidence="7" id="KW-0547">Nucleotide-binding</keyword>
<dbReference type="GO" id="GO:0004550">
    <property type="term" value="F:nucleoside diphosphate kinase activity"/>
    <property type="evidence" value="ECO:0007669"/>
    <property type="project" value="TreeGrafter"/>
</dbReference>
<evidence type="ECO:0000256" key="6">
    <source>
        <dbReference type="ARBA" id="ARBA00022727"/>
    </source>
</evidence>
<dbReference type="GO" id="GO:0005524">
    <property type="term" value="F:ATP binding"/>
    <property type="evidence" value="ECO:0007669"/>
    <property type="project" value="UniProtKB-KW"/>
</dbReference>
<feature type="domain" description="Thymidylate kinase-like" evidence="11">
    <location>
        <begin position="58"/>
        <end position="249"/>
    </location>
</feature>
<dbReference type="InterPro" id="IPR039430">
    <property type="entry name" value="Thymidylate_kin-like_dom"/>
</dbReference>
<evidence type="ECO:0000313" key="13">
    <source>
        <dbReference type="Proteomes" id="UP001265746"/>
    </source>
</evidence>
<keyword evidence="5" id="KW-0808">Transferase</keyword>
<comment type="caution">
    <text evidence="12">The sequence shown here is derived from an EMBL/GenBank/DDBJ whole genome shotgun (WGS) entry which is preliminary data.</text>
</comment>
<evidence type="ECO:0000256" key="9">
    <source>
        <dbReference type="ARBA" id="ARBA00022840"/>
    </source>
</evidence>
<dbReference type="GO" id="GO:0004798">
    <property type="term" value="F:dTMP kinase activity"/>
    <property type="evidence" value="ECO:0007669"/>
    <property type="project" value="UniProtKB-EC"/>
</dbReference>
<evidence type="ECO:0000256" key="2">
    <source>
        <dbReference type="ARBA" id="ARBA00009776"/>
    </source>
</evidence>
<name>A0AAD9SA51_PHOAM</name>
<proteinExistence type="inferred from homology"/>